<dbReference type="AlphaFoldDB" id="A0AAN9YEG1"/>
<dbReference type="CDD" id="cd12148">
    <property type="entry name" value="fungal_TF_MHR"/>
    <property type="match status" value="1"/>
</dbReference>
<comment type="subcellular location">
    <subcellularLocation>
        <location evidence="1">Nucleus</location>
    </subcellularLocation>
</comment>
<dbReference type="InterPro" id="IPR050613">
    <property type="entry name" value="Sec_Metabolite_Reg"/>
</dbReference>
<sequence length="589" mass="65573">MHDRVVQLERLVKYISQNTIKKPEAVAQNQAEANLTSEPNHNQTIESFSSNLGTPVDDQSGNGSMRMSGSEIHYVNEEHWAAILDNIADLKDHFNREEQSRLVTGPVGNLDDDSTPIMWVGLLFGMICLSAMTSAASESTQGNEAEQQRLQTELYREKIVQCLVMGEYTKAGPHVLETVMHYVYVEMLLRADSSKDIWYLLALEVNLAKRMGYHRDPSHFSDVSPLQGEMRRRLWVTILLGDILISSQMGMPRMIVDWQCDTAEPRNLYDDDLDLDSSENSELPPARPETEQTTALGVIASRRILVALGAVSDLTATVKPCSYAEVMRVDGILNEALESIPPPLRLRPIAASMTDSPQLIMSRLFLAHMFYKGQIMLHRRFLRVSEDAAAYSRKACLDASLGTLQIQHILDEETCAGGQLDTMRWRITSIMNHQFLTAAMILCMLLQRGQTLQRGEEITAALWRTKAIWTRSNSGSREARKGVETVIVVLAKFGVGSPPEAVVEGGMLVNHNPSMALPVSNSYSSDKMSYQSEDVLPGTLDQSEPSTSVLPGLLADDQCGHNDSFLMDFVEGDVTLDDWVVMSGMGMDW</sequence>
<accession>A0AAN9YEG1</accession>
<evidence type="ECO:0000256" key="2">
    <source>
        <dbReference type="ARBA" id="ARBA00023242"/>
    </source>
</evidence>
<feature type="region of interest" description="Disordered" evidence="3">
    <location>
        <begin position="271"/>
        <end position="291"/>
    </location>
</feature>
<gene>
    <name evidence="5" type="ORF">SLS53_006797</name>
</gene>
<protein>
    <recommendedName>
        <fullName evidence="4">Xylanolytic transcriptional activator regulatory domain-containing protein</fullName>
    </recommendedName>
</protein>
<evidence type="ECO:0000259" key="4">
    <source>
        <dbReference type="SMART" id="SM00906"/>
    </source>
</evidence>
<reference evidence="5 6" key="1">
    <citation type="journal article" date="2023" name="PLoS ONE">
        <title>Cytospora paraplurivora sp. nov. isolated from orchards with fruit tree decline syndrome in Ontario, Canada.</title>
        <authorList>
            <person name="Ilyukhin E."/>
            <person name="Nguyen H.D.T."/>
            <person name="Castle A.J."/>
            <person name="Ellouze W."/>
        </authorList>
    </citation>
    <scope>NUCLEOTIDE SEQUENCE [LARGE SCALE GENOMIC DNA]</scope>
    <source>
        <strain evidence="5 6">FDS-564</strain>
    </source>
</reference>
<dbReference type="GO" id="GO:0006351">
    <property type="term" value="P:DNA-templated transcription"/>
    <property type="evidence" value="ECO:0007669"/>
    <property type="project" value="InterPro"/>
</dbReference>
<comment type="caution">
    <text evidence="5">The sequence shown here is derived from an EMBL/GenBank/DDBJ whole genome shotgun (WGS) entry which is preliminary data.</text>
</comment>
<feature type="domain" description="Xylanolytic transcriptional activator regulatory" evidence="4">
    <location>
        <begin position="197"/>
        <end position="271"/>
    </location>
</feature>
<keyword evidence="2" id="KW-0539">Nucleus</keyword>
<name>A0AAN9YEG1_9PEZI</name>
<proteinExistence type="predicted"/>
<dbReference type="PANTHER" id="PTHR31001">
    <property type="entry name" value="UNCHARACTERIZED TRANSCRIPTIONAL REGULATORY PROTEIN"/>
    <property type="match status" value="1"/>
</dbReference>
<dbReference type="PANTHER" id="PTHR31001:SF74">
    <property type="entry name" value="ZN(II)2CYS6 TRANSCRIPTION FACTOR (EUROFUNG)"/>
    <property type="match status" value="1"/>
</dbReference>
<evidence type="ECO:0000313" key="6">
    <source>
        <dbReference type="Proteomes" id="UP001320245"/>
    </source>
</evidence>
<keyword evidence="6" id="KW-1185">Reference proteome</keyword>
<dbReference type="EMBL" id="JAJSPL020000031">
    <property type="protein sequence ID" value="KAK7737040.1"/>
    <property type="molecule type" value="Genomic_DNA"/>
</dbReference>
<dbReference type="GO" id="GO:0005634">
    <property type="term" value="C:nucleus"/>
    <property type="evidence" value="ECO:0007669"/>
    <property type="project" value="UniProtKB-SubCell"/>
</dbReference>
<evidence type="ECO:0000256" key="3">
    <source>
        <dbReference type="SAM" id="MobiDB-lite"/>
    </source>
</evidence>
<evidence type="ECO:0000256" key="1">
    <source>
        <dbReference type="ARBA" id="ARBA00004123"/>
    </source>
</evidence>
<dbReference type="InterPro" id="IPR007219">
    <property type="entry name" value="XnlR_reg_dom"/>
</dbReference>
<dbReference type="GO" id="GO:0008270">
    <property type="term" value="F:zinc ion binding"/>
    <property type="evidence" value="ECO:0007669"/>
    <property type="project" value="InterPro"/>
</dbReference>
<dbReference type="SMART" id="SM00906">
    <property type="entry name" value="Fungal_trans"/>
    <property type="match status" value="1"/>
</dbReference>
<evidence type="ECO:0000313" key="5">
    <source>
        <dbReference type="EMBL" id="KAK7737040.1"/>
    </source>
</evidence>
<organism evidence="5 6">
    <name type="scientific">Cytospora paraplurivora</name>
    <dbReference type="NCBI Taxonomy" id="2898453"/>
    <lineage>
        <taxon>Eukaryota</taxon>
        <taxon>Fungi</taxon>
        <taxon>Dikarya</taxon>
        <taxon>Ascomycota</taxon>
        <taxon>Pezizomycotina</taxon>
        <taxon>Sordariomycetes</taxon>
        <taxon>Sordariomycetidae</taxon>
        <taxon>Diaporthales</taxon>
        <taxon>Cytosporaceae</taxon>
        <taxon>Cytospora</taxon>
    </lineage>
</organism>
<feature type="region of interest" description="Disordered" evidence="3">
    <location>
        <begin position="28"/>
        <end position="67"/>
    </location>
</feature>
<dbReference type="Pfam" id="PF04082">
    <property type="entry name" value="Fungal_trans"/>
    <property type="match status" value="1"/>
</dbReference>
<dbReference type="GO" id="GO:0003677">
    <property type="term" value="F:DNA binding"/>
    <property type="evidence" value="ECO:0007669"/>
    <property type="project" value="InterPro"/>
</dbReference>
<dbReference type="Proteomes" id="UP001320245">
    <property type="component" value="Unassembled WGS sequence"/>
</dbReference>